<comment type="caution">
    <text evidence="1">The sequence shown here is derived from an EMBL/GenBank/DDBJ whole genome shotgun (WGS) entry which is preliminary data.</text>
</comment>
<reference evidence="1 2" key="1">
    <citation type="submission" date="2019-04" db="EMBL/GenBank/DDBJ databases">
        <title>Draft genome sequence of Youngimonas vesicularis.</title>
        <authorList>
            <person name="Hameed A."/>
        </authorList>
    </citation>
    <scope>NUCLEOTIDE SEQUENCE [LARGE SCALE GENOMIC DNA]</scope>
    <source>
        <strain evidence="1 2">CC-AMW-E</strain>
    </source>
</reference>
<dbReference type="Pfam" id="PF24752">
    <property type="entry name" value="DUF7697"/>
    <property type="match status" value="1"/>
</dbReference>
<dbReference type="OrthoDB" id="7709566at2"/>
<dbReference type="Proteomes" id="UP000306113">
    <property type="component" value="Unassembled WGS sequence"/>
</dbReference>
<proteinExistence type="predicted"/>
<sequence>MHAPQSIEGWQVWDLVQRSGGQLRVAGGLAPQVLGFDMTAVLALAGALGVPPLAVGELMPAVEAAMVRRMNEAGEADPRASGFLP</sequence>
<evidence type="ECO:0000313" key="2">
    <source>
        <dbReference type="Proteomes" id="UP000306113"/>
    </source>
</evidence>
<dbReference type="RefSeq" id="WP_136340642.1">
    <property type="nucleotide sequence ID" value="NZ_SSMD01000012.1"/>
</dbReference>
<name>A0A4S3M6Z0_9RHOB</name>
<accession>A0A4S3M6Z0</accession>
<dbReference type="EMBL" id="SSMD01000012">
    <property type="protein sequence ID" value="THD71393.1"/>
    <property type="molecule type" value="Genomic_DNA"/>
</dbReference>
<gene>
    <name evidence="1" type="ORF">E7681_17985</name>
</gene>
<evidence type="ECO:0000313" key="1">
    <source>
        <dbReference type="EMBL" id="THD71393.1"/>
    </source>
</evidence>
<dbReference type="AlphaFoldDB" id="A0A4S3M6Z0"/>
<keyword evidence="2" id="KW-1185">Reference proteome</keyword>
<protein>
    <submittedName>
        <fullName evidence="1">Uncharacterized protein</fullName>
    </submittedName>
</protein>
<dbReference type="InterPro" id="IPR056114">
    <property type="entry name" value="DUF7697"/>
</dbReference>
<organism evidence="1 2">
    <name type="scientific">Thalassobius vesicularis</name>
    <dbReference type="NCBI Taxonomy" id="1294297"/>
    <lineage>
        <taxon>Bacteria</taxon>
        <taxon>Pseudomonadati</taxon>
        <taxon>Pseudomonadota</taxon>
        <taxon>Alphaproteobacteria</taxon>
        <taxon>Rhodobacterales</taxon>
        <taxon>Roseobacteraceae</taxon>
        <taxon>Thalassovita</taxon>
    </lineage>
</organism>